<dbReference type="InterPro" id="IPR016039">
    <property type="entry name" value="Thiolase-like"/>
</dbReference>
<dbReference type="CDD" id="cd00834">
    <property type="entry name" value="KAS_I_II"/>
    <property type="match status" value="1"/>
</dbReference>
<organism evidence="19 20">
    <name type="scientific">Ralstonia condita</name>
    <dbReference type="NCBI Taxonomy" id="3058600"/>
    <lineage>
        <taxon>Bacteria</taxon>
        <taxon>Pseudomonadati</taxon>
        <taxon>Pseudomonadota</taxon>
        <taxon>Betaproteobacteria</taxon>
        <taxon>Burkholderiales</taxon>
        <taxon>Burkholderiaceae</taxon>
        <taxon>Ralstonia</taxon>
    </lineage>
</organism>
<keyword evidence="7 17" id="KW-0808">Transferase</keyword>
<keyword evidence="9" id="KW-0443">Lipid metabolism</keyword>
<dbReference type="GO" id="GO:0004315">
    <property type="term" value="F:3-oxoacyl-[acyl-carrier-protein] synthase activity"/>
    <property type="evidence" value="ECO:0007669"/>
    <property type="project" value="UniProtKB-EC"/>
</dbReference>
<dbReference type="Gene3D" id="3.40.47.10">
    <property type="match status" value="2"/>
</dbReference>
<protein>
    <recommendedName>
        <fullName evidence="12">3-oxoacyl-[acyl-carrier-protein] synthase 1</fullName>
        <ecNumber evidence="4">2.3.1.41</ecNumber>
    </recommendedName>
    <alternativeName>
        <fullName evidence="13">3-oxoacyl-[acyl-carrier-protein] synthase I</fullName>
    </alternativeName>
    <alternativeName>
        <fullName evidence="14">Beta-ketoacyl-ACP synthase I</fullName>
    </alternativeName>
</protein>
<proteinExistence type="inferred from homology"/>
<dbReference type="Pfam" id="PF02801">
    <property type="entry name" value="Ketoacyl-synt_C"/>
    <property type="match status" value="1"/>
</dbReference>
<dbReference type="PROSITE" id="PS51257">
    <property type="entry name" value="PROKAR_LIPOPROTEIN"/>
    <property type="match status" value="1"/>
</dbReference>
<evidence type="ECO:0000256" key="4">
    <source>
        <dbReference type="ARBA" id="ARBA00013191"/>
    </source>
</evidence>
<evidence type="ECO:0000256" key="6">
    <source>
        <dbReference type="ARBA" id="ARBA00022516"/>
    </source>
</evidence>
<dbReference type="PANTHER" id="PTHR11712">
    <property type="entry name" value="POLYKETIDE SYNTHASE-RELATED"/>
    <property type="match status" value="1"/>
</dbReference>
<accession>A0ABM9J7Y5</accession>
<dbReference type="PROSITE" id="PS00606">
    <property type="entry name" value="KS3_1"/>
    <property type="match status" value="1"/>
</dbReference>
<dbReference type="EMBL" id="CATYWO010000002">
    <property type="protein sequence ID" value="CAJ0785719.1"/>
    <property type="molecule type" value="Genomic_DNA"/>
</dbReference>
<dbReference type="InterPro" id="IPR018201">
    <property type="entry name" value="Ketoacyl_synth_AS"/>
</dbReference>
<evidence type="ECO:0000256" key="13">
    <source>
        <dbReference type="ARBA" id="ARBA00041620"/>
    </source>
</evidence>
<evidence type="ECO:0000256" key="10">
    <source>
        <dbReference type="ARBA" id="ARBA00023160"/>
    </source>
</evidence>
<gene>
    <name evidence="19" type="primary">fabB</name>
    <name evidence="19" type="ORF">LMG7141_01681</name>
</gene>
<comment type="catalytic activity">
    <reaction evidence="16">
        <text>a fatty acyl-[ACP] + malonyl-[ACP] + H(+) = a 3-oxoacyl-[ACP] + holo-[ACP] + CO2</text>
        <dbReference type="Rhea" id="RHEA:22836"/>
        <dbReference type="Rhea" id="RHEA-COMP:9623"/>
        <dbReference type="Rhea" id="RHEA-COMP:9685"/>
        <dbReference type="Rhea" id="RHEA-COMP:9916"/>
        <dbReference type="Rhea" id="RHEA-COMP:14125"/>
        <dbReference type="ChEBI" id="CHEBI:15378"/>
        <dbReference type="ChEBI" id="CHEBI:16526"/>
        <dbReference type="ChEBI" id="CHEBI:64479"/>
        <dbReference type="ChEBI" id="CHEBI:78449"/>
        <dbReference type="ChEBI" id="CHEBI:78776"/>
        <dbReference type="ChEBI" id="CHEBI:138651"/>
        <dbReference type="EC" id="2.3.1.41"/>
    </reaction>
    <physiologicalReaction direction="left-to-right" evidence="16">
        <dbReference type="Rhea" id="RHEA:22837"/>
    </physiologicalReaction>
</comment>
<comment type="subunit">
    <text evidence="3">Homodimer.</text>
</comment>
<evidence type="ECO:0000256" key="1">
    <source>
        <dbReference type="ARBA" id="ARBA00004496"/>
    </source>
</evidence>
<dbReference type="Proteomes" id="UP001189616">
    <property type="component" value="Unassembled WGS sequence"/>
</dbReference>
<name>A0ABM9J7Y5_9RALS</name>
<evidence type="ECO:0000256" key="11">
    <source>
        <dbReference type="ARBA" id="ARBA00023315"/>
    </source>
</evidence>
<dbReference type="InterPro" id="IPR000794">
    <property type="entry name" value="Beta-ketoacyl_synthase"/>
</dbReference>
<comment type="similarity">
    <text evidence="2 17">Belongs to the thiolase-like superfamily. Beta-ketoacyl-ACP synthases family.</text>
</comment>
<dbReference type="InterPro" id="IPR020841">
    <property type="entry name" value="PKS_Beta-ketoAc_synthase_dom"/>
</dbReference>
<evidence type="ECO:0000256" key="2">
    <source>
        <dbReference type="ARBA" id="ARBA00008467"/>
    </source>
</evidence>
<dbReference type="PANTHER" id="PTHR11712:SF306">
    <property type="entry name" value="3-OXOACYL-[ACYL-CARRIER-PROTEIN] SYNTHASE 1"/>
    <property type="match status" value="1"/>
</dbReference>
<evidence type="ECO:0000313" key="20">
    <source>
        <dbReference type="Proteomes" id="UP001189616"/>
    </source>
</evidence>
<comment type="subcellular location">
    <subcellularLocation>
        <location evidence="1">Cytoplasm</location>
    </subcellularLocation>
</comment>
<evidence type="ECO:0000259" key="18">
    <source>
        <dbReference type="PROSITE" id="PS52004"/>
    </source>
</evidence>
<dbReference type="Pfam" id="PF00109">
    <property type="entry name" value="ketoacyl-synt"/>
    <property type="match status" value="1"/>
</dbReference>
<evidence type="ECO:0000256" key="17">
    <source>
        <dbReference type="RuleBase" id="RU003694"/>
    </source>
</evidence>
<keyword evidence="6" id="KW-0444">Lipid biosynthesis</keyword>
<comment type="caution">
    <text evidence="19">The sequence shown here is derived from an EMBL/GenBank/DDBJ whole genome shotgun (WGS) entry which is preliminary data.</text>
</comment>
<keyword evidence="8" id="KW-0276">Fatty acid metabolism</keyword>
<keyword evidence="5" id="KW-0963">Cytoplasm</keyword>
<dbReference type="InterPro" id="IPR014031">
    <property type="entry name" value="Ketoacyl_synth_C"/>
</dbReference>
<comment type="catalytic activity">
    <reaction evidence="15">
        <text>(3Z)-decenoyl-[ACP] + malonyl-[ACP] + H(+) = 3-oxo-(5Z)-dodecenoyl-[ACP] + holo-[ACP] + CO2</text>
        <dbReference type="Rhea" id="RHEA:54940"/>
        <dbReference type="Rhea" id="RHEA-COMP:9623"/>
        <dbReference type="Rhea" id="RHEA-COMP:9685"/>
        <dbReference type="Rhea" id="RHEA-COMP:9927"/>
        <dbReference type="Rhea" id="RHEA-COMP:14042"/>
        <dbReference type="ChEBI" id="CHEBI:15378"/>
        <dbReference type="ChEBI" id="CHEBI:16526"/>
        <dbReference type="ChEBI" id="CHEBI:64479"/>
        <dbReference type="ChEBI" id="CHEBI:78449"/>
        <dbReference type="ChEBI" id="CHEBI:78798"/>
        <dbReference type="ChEBI" id="CHEBI:138410"/>
    </reaction>
    <physiologicalReaction direction="left-to-right" evidence="15">
        <dbReference type="Rhea" id="RHEA:54941"/>
    </physiologicalReaction>
</comment>
<evidence type="ECO:0000256" key="7">
    <source>
        <dbReference type="ARBA" id="ARBA00022679"/>
    </source>
</evidence>
<dbReference type="SMART" id="SM00825">
    <property type="entry name" value="PKS_KS"/>
    <property type="match status" value="1"/>
</dbReference>
<feature type="domain" description="Ketosynthase family 3 (KS3)" evidence="18">
    <location>
        <begin position="15"/>
        <end position="415"/>
    </location>
</feature>
<reference evidence="19 20" key="1">
    <citation type="submission" date="2023-07" db="EMBL/GenBank/DDBJ databases">
        <authorList>
            <person name="Peeters C."/>
        </authorList>
    </citation>
    <scope>NUCLEOTIDE SEQUENCE [LARGE SCALE GENOMIC DNA]</scope>
    <source>
        <strain evidence="19 20">LMG 7141</strain>
    </source>
</reference>
<sequence>MLPSTSRTSTPRGLQERVVVTGLGIVSCLGNTLDGVAAALRDGRSGLSHMPAWRAMGLGSQVAGIASAQDEPPFARKVDRFMGETARLASHAARKALVDAGLDAASMHSPRAGIVAGSGTGALAAYDAALEMVRGRGVERASPYIVPQVMSSTVSANLAQVFGVGGICYSPSSACTTSALAIGQAAQWIRSGLQDIMLAGGAEELHDSYALFFDAMGALTHASADAPERASRPYDVARDGFVLASGAGILVLESLAHARARGARIYAELTGFGQSTDAGSMVSPRAQGIARAIRDTLGEAHMPLDYINTHAPSTPAGDVEELLALRAVFGAKVPPFSSTKGLTGHPPGAAGVHEAIYTLLMMRDGFIAGSTSIEAADPAVGDMPLVRQTRSARIERALSISFGFGGSCAGLMFDAANGESFTQQQQVQECSR</sequence>
<evidence type="ECO:0000256" key="14">
    <source>
        <dbReference type="ARBA" id="ARBA00042143"/>
    </source>
</evidence>
<keyword evidence="11 19" id="KW-0012">Acyltransferase</keyword>
<evidence type="ECO:0000256" key="5">
    <source>
        <dbReference type="ARBA" id="ARBA00022490"/>
    </source>
</evidence>
<dbReference type="InterPro" id="IPR014030">
    <property type="entry name" value="Ketoacyl_synth_N"/>
</dbReference>
<evidence type="ECO:0000256" key="9">
    <source>
        <dbReference type="ARBA" id="ARBA00023098"/>
    </source>
</evidence>
<keyword evidence="20" id="KW-1185">Reference proteome</keyword>
<dbReference type="EC" id="2.3.1.41" evidence="4"/>
<evidence type="ECO:0000256" key="15">
    <source>
        <dbReference type="ARBA" id="ARBA00048121"/>
    </source>
</evidence>
<evidence type="ECO:0000256" key="8">
    <source>
        <dbReference type="ARBA" id="ARBA00022832"/>
    </source>
</evidence>
<keyword evidence="10" id="KW-0275">Fatty acid biosynthesis</keyword>
<dbReference type="PROSITE" id="PS52004">
    <property type="entry name" value="KS3_2"/>
    <property type="match status" value="1"/>
</dbReference>
<dbReference type="RefSeq" id="WP_316657225.1">
    <property type="nucleotide sequence ID" value="NZ_CATYWO010000002.1"/>
</dbReference>
<evidence type="ECO:0000256" key="12">
    <source>
        <dbReference type="ARBA" id="ARBA00039450"/>
    </source>
</evidence>
<evidence type="ECO:0000256" key="3">
    <source>
        <dbReference type="ARBA" id="ARBA00011738"/>
    </source>
</evidence>
<dbReference type="SUPFAM" id="SSF53901">
    <property type="entry name" value="Thiolase-like"/>
    <property type="match status" value="2"/>
</dbReference>
<evidence type="ECO:0000256" key="16">
    <source>
        <dbReference type="ARBA" id="ARBA00048506"/>
    </source>
</evidence>
<evidence type="ECO:0000313" key="19">
    <source>
        <dbReference type="EMBL" id="CAJ0785719.1"/>
    </source>
</evidence>